<gene>
    <name evidence="4" type="ORF">PPERSA_01740</name>
</gene>
<evidence type="ECO:0000256" key="2">
    <source>
        <dbReference type="ARBA" id="ARBA00022837"/>
    </source>
</evidence>
<dbReference type="EMBL" id="LDAU01000066">
    <property type="protein sequence ID" value="KRX08279.1"/>
    <property type="molecule type" value="Genomic_DNA"/>
</dbReference>
<keyword evidence="1" id="KW-0677">Repeat</keyword>
<dbReference type="PROSITE" id="PS00018">
    <property type="entry name" value="EF_HAND_1"/>
    <property type="match status" value="1"/>
</dbReference>
<dbReference type="OrthoDB" id="26525at2759"/>
<feature type="domain" description="EF-hand" evidence="3">
    <location>
        <begin position="26"/>
        <end position="61"/>
    </location>
</feature>
<dbReference type="InterPro" id="IPR018247">
    <property type="entry name" value="EF_Hand_1_Ca_BS"/>
</dbReference>
<dbReference type="Pfam" id="PF13499">
    <property type="entry name" value="EF-hand_7"/>
    <property type="match status" value="1"/>
</dbReference>
<dbReference type="Gene3D" id="1.10.238.10">
    <property type="entry name" value="EF-hand"/>
    <property type="match status" value="1"/>
</dbReference>
<feature type="domain" description="EF-hand" evidence="3">
    <location>
        <begin position="62"/>
        <end position="97"/>
    </location>
</feature>
<organism evidence="4 5">
    <name type="scientific">Pseudocohnilembus persalinus</name>
    <name type="common">Ciliate</name>
    <dbReference type="NCBI Taxonomy" id="266149"/>
    <lineage>
        <taxon>Eukaryota</taxon>
        <taxon>Sar</taxon>
        <taxon>Alveolata</taxon>
        <taxon>Ciliophora</taxon>
        <taxon>Intramacronucleata</taxon>
        <taxon>Oligohymenophorea</taxon>
        <taxon>Scuticociliatia</taxon>
        <taxon>Philasterida</taxon>
        <taxon>Pseudocohnilembidae</taxon>
        <taxon>Pseudocohnilembus</taxon>
    </lineage>
</organism>
<dbReference type="PANTHER" id="PTHR23050">
    <property type="entry name" value="CALCIUM BINDING PROTEIN"/>
    <property type="match status" value="1"/>
</dbReference>
<proteinExistence type="predicted"/>
<dbReference type="InterPro" id="IPR002048">
    <property type="entry name" value="EF_hand_dom"/>
</dbReference>
<name>A0A0V0R168_PSEPJ</name>
<keyword evidence="5" id="KW-1185">Reference proteome</keyword>
<dbReference type="InterPro" id="IPR011992">
    <property type="entry name" value="EF-hand-dom_pair"/>
</dbReference>
<protein>
    <recommendedName>
        <fullName evidence="3">EF-hand domain-containing protein</fullName>
    </recommendedName>
</protein>
<evidence type="ECO:0000313" key="4">
    <source>
        <dbReference type="EMBL" id="KRX08279.1"/>
    </source>
</evidence>
<dbReference type="AlphaFoldDB" id="A0A0V0R168"/>
<evidence type="ECO:0000259" key="3">
    <source>
        <dbReference type="PROSITE" id="PS50222"/>
    </source>
</evidence>
<keyword evidence="2" id="KW-0106">Calcium</keyword>
<dbReference type="SUPFAM" id="SSF47473">
    <property type="entry name" value="EF-hand"/>
    <property type="match status" value="1"/>
</dbReference>
<dbReference type="CDD" id="cd00051">
    <property type="entry name" value="EFh"/>
    <property type="match status" value="1"/>
</dbReference>
<dbReference type="Proteomes" id="UP000054937">
    <property type="component" value="Unassembled WGS sequence"/>
</dbReference>
<dbReference type="InParanoid" id="A0A0V0R168"/>
<dbReference type="FunFam" id="1.10.238.10:FF:000001">
    <property type="entry name" value="Calmodulin 1"/>
    <property type="match status" value="1"/>
</dbReference>
<reference evidence="4 5" key="1">
    <citation type="journal article" date="2015" name="Sci. Rep.">
        <title>Genome of the facultative scuticociliatosis pathogen Pseudocohnilembus persalinus provides insight into its virulence through horizontal gene transfer.</title>
        <authorList>
            <person name="Xiong J."/>
            <person name="Wang G."/>
            <person name="Cheng J."/>
            <person name="Tian M."/>
            <person name="Pan X."/>
            <person name="Warren A."/>
            <person name="Jiang C."/>
            <person name="Yuan D."/>
            <person name="Miao W."/>
        </authorList>
    </citation>
    <scope>NUCLEOTIDE SEQUENCE [LARGE SCALE GENOMIC DNA]</scope>
    <source>
        <strain evidence="4">36N120E</strain>
    </source>
</reference>
<dbReference type="GO" id="GO:0005509">
    <property type="term" value="F:calcium ion binding"/>
    <property type="evidence" value="ECO:0007669"/>
    <property type="project" value="InterPro"/>
</dbReference>
<dbReference type="SMART" id="SM00054">
    <property type="entry name" value="EFh"/>
    <property type="match status" value="2"/>
</dbReference>
<accession>A0A0V0R168</accession>
<evidence type="ECO:0000256" key="1">
    <source>
        <dbReference type="ARBA" id="ARBA00022737"/>
    </source>
</evidence>
<evidence type="ECO:0000313" key="5">
    <source>
        <dbReference type="Proteomes" id="UP000054937"/>
    </source>
</evidence>
<dbReference type="PROSITE" id="PS50222">
    <property type="entry name" value="EF_HAND_2"/>
    <property type="match status" value="2"/>
</dbReference>
<dbReference type="InterPro" id="IPR050145">
    <property type="entry name" value="Centrin_CML-like"/>
</dbReference>
<sequence>MTVQPGYTKYVIDEQKADYDYIKGKFTDDEIKEVFKILDINKSNHITADNLSYFLEYLGEKATDEEIEEMIKMCDLDGNGEVSYDEFYKLASGQSLAPIGQAYTPTPEMQVKKAQIANERILEQLI</sequence>
<comment type="caution">
    <text evidence="4">The sequence shown here is derived from an EMBL/GenBank/DDBJ whole genome shotgun (WGS) entry which is preliminary data.</text>
</comment>